<proteinExistence type="predicted"/>
<dbReference type="InterPro" id="IPR050426">
    <property type="entry name" value="Glycosyltransferase_28"/>
</dbReference>
<dbReference type="Pfam" id="PF03033">
    <property type="entry name" value="Glyco_transf_28"/>
    <property type="match status" value="1"/>
</dbReference>
<dbReference type="PANTHER" id="PTHR48050:SF13">
    <property type="entry name" value="STEROL 3-BETA-GLUCOSYLTRANSFERASE UGT80A2"/>
    <property type="match status" value="1"/>
</dbReference>
<dbReference type="SUPFAM" id="SSF53756">
    <property type="entry name" value="UDP-Glycosyltransferase/glycogen phosphorylase"/>
    <property type="match status" value="1"/>
</dbReference>
<evidence type="ECO:0000256" key="1">
    <source>
        <dbReference type="ARBA" id="ARBA00022679"/>
    </source>
</evidence>
<dbReference type="InterPro" id="IPR010610">
    <property type="entry name" value="EryCIII-like_C"/>
</dbReference>
<dbReference type="Pfam" id="PF06722">
    <property type="entry name" value="EryCIII-like_C"/>
    <property type="match status" value="1"/>
</dbReference>
<dbReference type="InterPro" id="IPR004276">
    <property type="entry name" value="GlycoTrans_28_N"/>
</dbReference>
<dbReference type="Gene3D" id="3.40.50.2000">
    <property type="entry name" value="Glycogen Phosphorylase B"/>
    <property type="match status" value="2"/>
</dbReference>
<dbReference type="EMBL" id="BAAAVM010000119">
    <property type="protein sequence ID" value="GAA2775125.1"/>
    <property type="molecule type" value="Genomic_DNA"/>
</dbReference>
<evidence type="ECO:0000259" key="3">
    <source>
        <dbReference type="Pfam" id="PF06722"/>
    </source>
</evidence>
<feature type="domain" description="Glycosyltransferase family 28 N-terminal" evidence="2">
    <location>
        <begin position="3"/>
        <end position="134"/>
    </location>
</feature>
<evidence type="ECO:0000259" key="2">
    <source>
        <dbReference type="Pfam" id="PF03033"/>
    </source>
</evidence>
<gene>
    <name evidence="4" type="ORF">GCM10010521_62030</name>
</gene>
<organism evidence="4 5">
    <name type="scientific">Streptomyces rameus</name>
    <dbReference type="NCBI Taxonomy" id="68261"/>
    <lineage>
        <taxon>Bacteria</taxon>
        <taxon>Bacillati</taxon>
        <taxon>Actinomycetota</taxon>
        <taxon>Actinomycetes</taxon>
        <taxon>Kitasatosporales</taxon>
        <taxon>Streptomycetaceae</taxon>
        <taxon>Streptomyces</taxon>
    </lineage>
</organism>
<sequence length="425" mass="44625">MRVLLVAYGSRGDVEPMLGLGAELRALGAEVQMCAPPDFAEQLDRAGIPLVPLGQSLRAMATRAVTGTGKPLPAESLSERAARMLAATYDSVAAVAEGCDVVVATGLIPAAAAARAVADELGVPYVFVAYFPTYLPSPHHPPLAWPGRPLPPEVTDNRVLWDLNTEHMNALFGEAVNTHRAAIGLPPVENVRDHVFTDRPWLAADPVLSPWPQPADLDVVQTGAWIRPDERPLPAALEAFLDAGEPPVYVGFGSMPVRDAQSVSRAAVGAVRAQGRRVLLSRGWADLALTDDRDDCFAVGEVNQQVLFTRVAAVVHHGGAGTTTTAARAGAPQVVAAQMADQPYWAGRVAELGIGAAHDAPTLTYESLSAALETALTPGTRARAAAVAATIRTDGATAAAKLLLDTVGWERPPASVPHPALEERV</sequence>
<dbReference type="PANTHER" id="PTHR48050">
    <property type="entry name" value="STEROL 3-BETA-GLUCOSYLTRANSFERASE"/>
    <property type="match status" value="1"/>
</dbReference>
<protein>
    <submittedName>
        <fullName evidence="4">Glycosyltransferase</fullName>
    </submittedName>
</protein>
<dbReference type="InterPro" id="IPR002213">
    <property type="entry name" value="UDP_glucos_trans"/>
</dbReference>
<name>A0ABP6HHK2_9ACTN</name>
<keyword evidence="1" id="KW-0808">Transferase</keyword>
<keyword evidence="5" id="KW-1185">Reference proteome</keyword>
<evidence type="ECO:0000313" key="5">
    <source>
        <dbReference type="Proteomes" id="UP001500893"/>
    </source>
</evidence>
<dbReference type="RefSeq" id="WP_345058227.1">
    <property type="nucleotide sequence ID" value="NZ_BAAAVM010000119.1"/>
</dbReference>
<feature type="domain" description="Erythromycin biosynthesis protein CIII-like C-terminal" evidence="3">
    <location>
        <begin position="299"/>
        <end position="388"/>
    </location>
</feature>
<accession>A0ABP6HHK2</accession>
<dbReference type="CDD" id="cd03784">
    <property type="entry name" value="GT1_Gtf-like"/>
    <property type="match status" value="1"/>
</dbReference>
<comment type="caution">
    <text evidence="4">The sequence shown here is derived from an EMBL/GenBank/DDBJ whole genome shotgun (WGS) entry which is preliminary data.</text>
</comment>
<dbReference type="Proteomes" id="UP001500893">
    <property type="component" value="Unassembled WGS sequence"/>
</dbReference>
<reference evidence="5" key="1">
    <citation type="journal article" date="2019" name="Int. J. Syst. Evol. Microbiol.">
        <title>The Global Catalogue of Microorganisms (GCM) 10K type strain sequencing project: providing services to taxonomists for standard genome sequencing and annotation.</title>
        <authorList>
            <consortium name="The Broad Institute Genomics Platform"/>
            <consortium name="The Broad Institute Genome Sequencing Center for Infectious Disease"/>
            <person name="Wu L."/>
            <person name="Ma J."/>
        </authorList>
    </citation>
    <scope>NUCLEOTIDE SEQUENCE [LARGE SCALE GENOMIC DNA]</scope>
    <source>
        <strain evidence="5">JCM 11574</strain>
    </source>
</reference>
<evidence type="ECO:0000313" key="4">
    <source>
        <dbReference type="EMBL" id="GAA2775125.1"/>
    </source>
</evidence>